<feature type="compositionally biased region" description="Basic residues" evidence="6">
    <location>
        <begin position="509"/>
        <end position="519"/>
    </location>
</feature>
<protein>
    <submittedName>
        <fullName evidence="9">Thermophilic serine proteinase</fullName>
        <ecNumber evidence="9">3.4.21.-</ecNumber>
    </submittedName>
</protein>
<comment type="caution">
    <text evidence="5">Lacks conserved residue(s) required for the propagation of feature annotation.</text>
</comment>
<dbReference type="EMBL" id="CP015136">
    <property type="protein sequence ID" value="AMY09081.1"/>
    <property type="molecule type" value="Genomic_DNA"/>
</dbReference>
<evidence type="ECO:0000256" key="6">
    <source>
        <dbReference type="SAM" id="MobiDB-lite"/>
    </source>
</evidence>
<dbReference type="InterPro" id="IPR000209">
    <property type="entry name" value="Peptidase_S8/S53_dom"/>
</dbReference>
<dbReference type="KEGG" id="abac:LuPra_02292"/>
<dbReference type="OrthoDB" id="9762689at2"/>
<comment type="similarity">
    <text evidence="1 5">Belongs to the peptidase S8 family.</text>
</comment>
<dbReference type="SUPFAM" id="SSF52743">
    <property type="entry name" value="Subtilisin-like"/>
    <property type="match status" value="1"/>
</dbReference>
<evidence type="ECO:0000259" key="7">
    <source>
        <dbReference type="Pfam" id="PF00082"/>
    </source>
</evidence>
<reference evidence="10" key="2">
    <citation type="submission" date="2016-04" db="EMBL/GenBank/DDBJ databases">
        <title>First Complete Genome Sequence of a Subdivision 6 Acidobacterium.</title>
        <authorList>
            <person name="Huang S."/>
            <person name="Vieira S."/>
            <person name="Bunk B."/>
            <person name="Riedel T."/>
            <person name="Sproeer C."/>
            <person name="Overmann J."/>
        </authorList>
    </citation>
    <scope>NUCLEOTIDE SEQUENCE [LARGE SCALE GENOMIC DNA]</scope>
    <source>
        <strain evidence="10">DSM 100886 HEG_-6_39</strain>
    </source>
</reference>
<dbReference type="Proteomes" id="UP000076079">
    <property type="component" value="Chromosome"/>
</dbReference>
<feature type="region of interest" description="Disordered" evidence="6">
    <location>
        <begin position="489"/>
        <end position="519"/>
    </location>
</feature>
<reference evidence="9 10" key="1">
    <citation type="journal article" date="2016" name="Genome Announc.">
        <title>First Complete Genome Sequence of a Subdivision 6 Acidobacterium Strain.</title>
        <authorList>
            <person name="Huang S."/>
            <person name="Vieira S."/>
            <person name="Bunk B."/>
            <person name="Riedel T."/>
            <person name="Sproer C."/>
            <person name="Overmann J."/>
        </authorList>
    </citation>
    <scope>NUCLEOTIDE SEQUENCE [LARGE SCALE GENOMIC DNA]</scope>
    <source>
        <strain evidence="10">DSM 100886 HEG_-6_39</strain>
    </source>
</reference>
<evidence type="ECO:0000256" key="4">
    <source>
        <dbReference type="ARBA" id="ARBA00022825"/>
    </source>
</evidence>
<dbReference type="InterPro" id="IPR036852">
    <property type="entry name" value="Peptidase_S8/S53_dom_sf"/>
</dbReference>
<dbReference type="InterPro" id="IPR050131">
    <property type="entry name" value="Peptidase_S8_subtilisin-like"/>
</dbReference>
<dbReference type="Pfam" id="PF00082">
    <property type="entry name" value="Peptidase_S8"/>
    <property type="match status" value="1"/>
</dbReference>
<dbReference type="PANTHER" id="PTHR43806">
    <property type="entry name" value="PEPTIDASE S8"/>
    <property type="match status" value="1"/>
</dbReference>
<evidence type="ECO:0000256" key="5">
    <source>
        <dbReference type="PROSITE-ProRule" id="PRU01240"/>
    </source>
</evidence>
<accession>A0A143PKQ4</accession>
<name>A0A143PKQ4_LUTPR</name>
<evidence type="ECO:0000259" key="8">
    <source>
        <dbReference type="Pfam" id="PF13271"/>
    </source>
</evidence>
<evidence type="ECO:0000256" key="1">
    <source>
        <dbReference type="ARBA" id="ARBA00011073"/>
    </source>
</evidence>
<sequence>MARHVLDIFLSSTSEDLKDYRRTVADTLGRLGQFVVRMETFGAKPNKPLPECRQEVARSDALIVIVGHRYGWVPTKKDGGDGRRSITWWEVQWALDTNKPVYAFLIDPTTPWTGAREQDRLVRAGSEAETLGVWRDVRSLADFRKFLENSTTRDVFTTPDQLGLVVATSLFPWLLEHASPVRPVAPGDLTAASVVPSDRPRPAARGRDGVAGRVNQRHQQLYWLEQLHVGSARELIADPKPVRVAIIAGRPRESHAALTSVSITSVATDGRASANTPDDYTTVLSALIAGAGDDFEGVAPGAELLTISVLDENYTSTNASIASAIDRAVLGGARVLCLSLGSAKESQVITNAITDAVEAGLIVVAAAGNQGSETRIYPAALESVLAVGAVGIDGEPTQWTSHGDWVDIMAPGDVLVPSGADGYAQMQGTSWACAIVSGVVALLLQVDPTLKPAAIRKLLTDTAHATRSDKAGARVVDAYRAVRGALQPASQADRPAVRKPAAGSGGVRKVTRRRVAALR</sequence>
<keyword evidence="3 9" id="KW-0378">Hydrolase</keyword>
<dbReference type="AlphaFoldDB" id="A0A143PKQ4"/>
<evidence type="ECO:0000313" key="9">
    <source>
        <dbReference type="EMBL" id="AMY09081.1"/>
    </source>
</evidence>
<feature type="domain" description="DUF4062" evidence="8">
    <location>
        <begin position="8"/>
        <end position="94"/>
    </location>
</feature>
<gene>
    <name evidence="9" type="ORF">LuPra_02292</name>
</gene>
<dbReference type="PROSITE" id="PS51892">
    <property type="entry name" value="SUBTILASE"/>
    <property type="match status" value="1"/>
</dbReference>
<dbReference type="Gene3D" id="3.40.50.200">
    <property type="entry name" value="Peptidase S8/S53 domain"/>
    <property type="match status" value="1"/>
</dbReference>
<feature type="domain" description="Peptidase S8/S53" evidence="7">
    <location>
        <begin position="284"/>
        <end position="468"/>
    </location>
</feature>
<dbReference type="GO" id="GO:0006508">
    <property type="term" value="P:proteolysis"/>
    <property type="evidence" value="ECO:0007669"/>
    <property type="project" value="UniProtKB-KW"/>
</dbReference>
<dbReference type="STRING" id="1855912.LuPra_02292"/>
<dbReference type="EC" id="3.4.21.-" evidence="9"/>
<evidence type="ECO:0000256" key="2">
    <source>
        <dbReference type="ARBA" id="ARBA00022670"/>
    </source>
</evidence>
<proteinExistence type="inferred from homology"/>
<organism evidence="9 10">
    <name type="scientific">Luteitalea pratensis</name>
    <dbReference type="NCBI Taxonomy" id="1855912"/>
    <lineage>
        <taxon>Bacteria</taxon>
        <taxon>Pseudomonadati</taxon>
        <taxon>Acidobacteriota</taxon>
        <taxon>Vicinamibacteria</taxon>
        <taxon>Vicinamibacterales</taxon>
        <taxon>Vicinamibacteraceae</taxon>
        <taxon>Luteitalea</taxon>
    </lineage>
</organism>
<feature type="region of interest" description="Disordered" evidence="6">
    <location>
        <begin position="192"/>
        <end position="211"/>
    </location>
</feature>
<keyword evidence="4" id="KW-0720">Serine protease</keyword>
<dbReference type="InterPro" id="IPR025139">
    <property type="entry name" value="DUF4062"/>
</dbReference>
<keyword evidence="2" id="KW-0645">Protease</keyword>
<dbReference type="RefSeq" id="WP_110170862.1">
    <property type="nucleotide sequence ID" value="NZ_CP015136.1"/>
</dbReference>
<dbReference type="Pfam" id="PF13271">
    <property type="entry name" value="DUF4062"/>
    <property type="match status" value="1"/>
</dbReference>
<evidence type="ECO:0000256" key="3">
    <source>
        <dbReference type="ARBA" id="ARBA00022801"/>
    </source>
</evidence>
<dbReference type="GO" id="GO:0004252">
    <property type="term" value="F:serine-type endopeptidase activity"/>
    <property type="evidence" value="ECO:0007669"/>
    <property type="project" value="InterPro"/>
</dbReference>
<dbReference type="PANTHER" id="PTHR43806:SF11">
    <property type="entry name" value="CEREVISIN-RELATED"/>
    <property type="match status" value="1"/>
</dbReference>
<evidence type="ECO:0000313" key="10">
    <source>
        <dbReference type="Proteomes" id="UP000076079"/>
    </source>
</evidence>
<feature type="compositionally biased region" description="Basic and acidic residues" evidence="6">
    <location>
        <begin position="198"/>
        <end position="210"/>
    </location>
</feature>
<keyword evidence="10" id="KW-1185">Reference proteome</keyword>